<proteinExistence type="predicted"/>
<evidence type="ECO:0000313" key="1">
    <source>
        <dbReference type="EMBL" id="OXA49860.1"/>
    </source>
</evidence>
<dbReference type="Proteomes" id="UP000198287">
    <property type="component" value="Unassembled WGS sequence"/>
</dbReference>
<reference evidence="1 2" key="1">
    <citation type="submission" date="2015-12" db="EMBL/GenBank/DDBJ databases">
        <title>The genome of Folsomia candida.</title>
        <authorList>
            <person name="Faddeeva A."/>
            <person name="Derks M.F."/>
            <person name="Anvar Y."/>
            <person name="Smit S."/>
            <person name="Van Straalen N."/>
            <person name="Roelofs D."/>
        </authorList>
    </citation>
    <scope>NUCLEOTIDE SEQUENCE [LARGE SCALE GENOMIC DNA]</scope>
    <source>
        <strain evidence="1 2">VU population</strain>
        <tissue evidence="1">Whole body</tissue>
    </source>
</reference>
<name>A0A226DXS1_FOLCA</name>
<keyword evidence="2" id="KW-1185">Reference proteome</keyword>
<dbReference type="InterPro" id="IPR032675">
    <property type="entry name" value="LRR_dom_sf"/>
</dbReference>
<dbReference type="SUPFAM" id="SSF52047">
    <property type="entry name" value="RNI-like"/>
    <property type="match status" value="1"/>
</dbReference>
<accession>A0A226DXS1</accession>
<dbReference type="Gene3D" id="3.80.10.10">
    <property type="entry name" value="Ribonuclease Inhibitor"/>
    <property type="match status" value="1"/>
</dbReference>
<dbReference type="EMBL" id="LNIX01000010">
    <property type="protein sequence ID" value="OXA49860.1"/>
    <property type="molecule type" value="Genomic_DNA"/>
</dbReference>
<dbReference type="AlphaFoldDB" id="A0A226DXS1"/>
<organism evidence="1 2">
    <name type="scientific">Folsomia candida</name>
    <name type="common">Springtail</name>
    <dbReference type="NCBI Taxonomy" id="158441"/>
    <lineage>
        <taxon>Eukaryota</taxon>
        <taxon>Metazoa</taxon>
        <taxon>Ecdysozoa</taxon>
        <taxon>Arthropoda</taxon>
        <taxon>Hexapoda</taxon>
        <taxon>Collembola</taxon>
        <taxon>Entomobryomorpha</taxon>
        <taxon>Isotomoidea</taxon>
        <taxon>Isotomidae</taxon>
        <taxon>Proisotominae</taxon>
        <taxon>Folsomia</taxon>
    </lineage>
</organism>
<gene>
    <name evidence="1" type="ORF">Fcan01_15379</name>
</gene>
<evidence type="ECO:0000313" key="2">
    <source>
        <dbReference type="Proteomes" id="UP000198287"/>
    </source>
</evidence>
<sequence length="507" mass="59229">MNLEPDSISSRRRNPFKCANLSELFHWKFVTRCLNRVRGGQTDMIPHLPSLVLTLIFNHLWKTCPSELFKCRLVCNLWNDEVLSILIKEGFSSAYFTGEDFSRNPAKFLKNYRLHSHKSPLILNNWVFDVPSCGILENYSSYLMVKYRETRFKREILHFRRQDYSAGVKSVKIIVNDFLLREFLIFNLFRKLCHTLDTIELVFNPLVCRNWTVPWPSVAVSGFSSLTELRVDFGPYPEWGHLYSDCPAWFDGFLKAAWPSVEVLKLVRGEALIPLWDLRPPSFPNLTHLELGIRRLHPNLDGLLEFNGQLQVLTIYRVDSRWEKPHTKGTLRSDGLNSGEYLTLLVEKHAETLTELTLPLPQISYEVFKLPQSLPRLRLLSVAFCEWTKVEILPGDYILPELRELYLNPEWEAMYVDDEDLFWQKETFKEFFKLAGSCRNLQTMKIAQLNVEQIFVGAISPSKMRTLMEKYFKDVFQIMNACTGLKSEWVSKFGEQVDTFMQMGDHP</sequence>
<comment type="caution">
    <text evidence="1">The sequence shown here is derived from an EMBL/GenBank/DDBJ whole genome shotgun (WGS) entry which is preliminary data.</text>
</comment>
<protein>
    <recommendedName>
        <fullName evidence="3">F-box domain-containing protein</fullName>
    </recommendedName>
</protein>
<dbReference type="InterPro" id="IPR036047">
    <property type="entry name" value="F-box-like_dom_sf"/>
</dbReference>
<evidence type="ECO:0008006" key="3">
    <source>
        <dbReference type="Google" id="ProtNLM"/>
    </source>
</evidence>
<dbReference type="SUPFAM" id="SSF81383">
    <property type="entry name" value="F-box domain"/>
    <property type="match status" value="1"/>
</dbReference>